<organism evidence="7 8">
    <name type="scientific">Bartonella bovis m02</name>
    <dbReference type="NCBI Taxonomy" id="1094492"/>
    <lineage>
        <taxon>Bacteria</taxon>
        <taxon>Pseudomonadati</taxon>
        <taxon>Pseudomonadota</taxon>
        <taxon>Alphaproteobacteria</taxon>
        <taxon>Hyphomicrobiales</taxon>
        <taxon>Bartonellaceae</taxon>
        <taxon>Bartonella</taxon>
    </lineage>
</organism>
<comment type="caution">
    <text evidence="7">The sequence shown here is derived from an EMBL/GenBank/DDBJ whole genome shotgun (WGS) entry which is preliminary data.</text>
</comment>
<evidence type="ECO:0000256" key="4">
    <source>
        <dbReference type="ARBA" id="ARBA00022884"/>
    </source>
</evidence>
<dbReference type="Proteomes" id="UP000014026">
    <property type="component" value="Unassembled WGS sequence"/>
</dbReference>
<comment type="similarity">
    <text evidence="5">Belongs to the class I-like SAM-binding methyltransferase superfamily. RsmB/NOP family.</text>
</comment>
<dbReference type="PANTHER" id="PTHR22807:SF53">
    <property type="entry name" value="RIBOSOMAL RNA SMALL SUBUNIT METHYLTRANSFERASE B-RELATED"/>
    <property type="match status" value="1"/>
</dbReference>
<dbReference type="InterPro" id="IPR029063">
    <property type="entry name" value="SAM-dependent_MTases_sf"/>
</dbReference>
<dbReference type="InterPro" id="IPR049560">
    <property type="entry name" value="MeTrfase_RsmB-F_NOP2_cat"/>
</dbReference>
<dbReference type="EMBL" id="AGWB01000003">
    <property type="protein sequence ID" value="ENN93293.1"/>
    <property type="molecule type" value="Genomic_DNA"/>
</dbReference>
<dbReference type="GO" id="GO:0003723">
    <property type="term" value="F:RNA binding"/>
    <property type="evidence" value="ECO:0007669"/>
    <property type="project" value="UniProtKB-UniRule"/>
</dbReference>
<dbReference type="Gene3D" id="3.40.50.150">
    <property type="entry name" value="Vaccinia Virus protein VP39"/>
    <property type="match status" value="1"/>
</dbReference>
<protein>
    <submittedName>
        <fullName evidence="7">SUN-family protein</fullName>
    </submittedName>
</protein>
<keyword evidence="2 5" id="KW-0808">Transferase</keyword>
<dbReference type="Pfam" id="PF01189">
    <property type="entry name" value="Methyltr_RsmB-F"/>
    <property type="match status" value="1"/>
</dbReference>
<dbReference type="SUPFAM" id="SSF53335">
    <property type="entry name" value="S-adenosyl-L-methionine-dependent methyltransferases"/>
    <property type="match status" value="1"/>
</dbReference>
<name>N6UT23_9HYPH</name>
<proteinExistence type="inferred from homology"/>
<evidence type="ECO:0000259" key="6">
    <source>
        <dbReference type="PROSITE" id="PS51686"/>
    </source>
</evidence>
<evidence type="ECO:0000256" key="3">
    <source>
        <dbReference type="ARBA" id="ARBA00022691"/>
    </source>
</evidence>
<dbReference type="GO" id="GO:0001510">
    <property type="term" value="P:RNA methylation"/>
    <property type="evidence" value="ECO:0007669"/>
    <property type="project" value="InterPro"/>
</dbReference>
<feature type="binding site" evidence="5">
    <location>
        <position position="306"/>
    </location>
    <ligand>
        <name>S-adenosyl-L-methionine</name>
        <dbReference type="ChEBI" id="CHEBI:59789"/>
    </ligand>
</feature>
<feature type="binding site" evidence="5">
    <location>
        <position position="263"/>
    </location>
    <ligand>
        <name>S-adenosyl-L-methionine</name>
        <dbReference type="ChEBI" id="CHEBI:59789"/>
    </ligand>
</feature>
<keyword evidence="4 5" id="KW-0694">RNA-binding</keyword>
<dbReference type="InterPro" id="IPR023267">
    <property type="entry name" value="RCMT"/>
</dbReference>
<dbReference type="Pfam" id="PF22458">
    <property type="entry name" value="RsmF-B_ferredox"/>
    <property type="match status" value="1"/>
</dbReference>
<accession>N6UT23</accession>
<dbReference type="CDD" id="cd02440">
    <property type="entry name" value="AdoMet_MTases"/>
    <property type="match status" value="1"/>
</dbReference>
<dbReference type="PATRIC" id="fig|1094492.3.peg.323"/>
<reference evidence="7 8" key="1">
    <citation type="journal article" date="2013" name="PLoS Genet.">
        <title>A gene transfer agent and a dynamic repertoire of secretion systems hold the keys to the explosive radiation of the emerging pathogen Bartonella.</title>
        <authorList>
            <person name="Guy L."/>
            <person name="Nystedt B."/>
            <person name="Toft C."/>
            <person name="Zaremba-Niedzwiedzka K."/>
            <person name="Berglund E.C."/>
            <person name="Granberg F."/>
            <person name="Naslund K."/>
            <person name="Eriksson A.S."/>
            <person name="Andersson S.G."/>
        </authorList>
    </citation>
    <scope>NUCLEOTIDE SEQUENCE [LARGE SCALE GENOMIC DNA]</scope>
    <source>
        <strain evidence="8">m02</strain>
    </source>
</reference>
<dbReference type="InterPro" id="IPR001678">
    <property type="entry name" value="MeTrfase_RsmB-F_NOP2_dom"/>
</dbReference>
<evidence type="ECO:0000313" key="8">
    <source>
        <dbReference type="Proteomes" id="UP000014026"/>
    </source>
</evidence>
<dbReference type="STRING" id="1094492.m02_03030"/>
<dbReference type="AlphaFoldDB" id="N6UT23"/>
<evidence type="ECO:0000256" key="1">
    <source>
        <dbReference type="ARBA" id="ARBA00022603"/>
    </source>
</evidence>
<dbReference type="RefSeq" id="WP_010702116.1">
    <property type="nucleotide sequence ID" value="NZ_KB915625.1"/>
</dbReference>
<evidence type="ECO:0000256" key="5">
    <source>
        <dbReference type="PROSITE-ProRule" id="PRU01023"/>
    </source>
</evidence>
<sequence length="428" mass="48717">MRLGGRLQAAIDILKEIEIRHRPASEALKDWGLSHRFAGVNDRAAIGTIVYDVLRRRYSLQWRMDSDDVRNIAFGALLDTGAMTIEQIDSTLERDRFAPQLLAPEQRYSWQKRQLVDAPDYIRGDIPQWCQVHLQPLFADNWAIEAAALATRPPLDLRVNSLKATPEKVLKELAKIKVQSFSWFRQALRIAPIEKFGRHPNVQVEPAFQKGHFEVQDLGSQIVAHLTETKAGVQLLDYCAGAGGKTLALAANMNNRGQIYAYDSNKVRLAPIFNRLRRAGIHNVQSRVHVEELKSLIGQMDIVLLDAPCSGTGTWRRRPDAKWRLTLEQVKQRQAEQFAILNEALVYLKSNGRLVYITCSLFIDENEEQISRFLKQHSNFCPIDLRALWQRHFNSSTVQPIFSNYGLTLSPASTQTDGFFLAILQRAH</sequence>
<evidence type="ECO:0000313" key="7">
    <source>
        <dbReference type="EMBL" id="ENN93293.1"/>
    </source>
</evidence>
<keyword evidence="1 5" id="KW-0489">Methyltransferase</keyword>
<keyword evidence="3 5" id="KW-0949">S-adenosyl-L-methionine</keyword>
<dbReference type="PROSITE" id="PS51686">
    <property type="entry name" value="SAM_MT_RSMB_NOP"/>
    <property type="match status" value="1"/>
</dbReference>
<dbReference type="PRINTS" id="PR02008">
    <property type="entry name" value="RCMTFAMILY"/>
</dbReference>
<gene>
    <name evidence="7" type="primary">sun1</name>
    <name evidence="7" type="ORF">m02_03030</name>
</gene>
<dbReference type="HOGENOM" id="CLU_005316_0_2_5"/>
<dbReference type="GO" id="GO:0008173">
    <property type="term" value="F:RNA methyltransferase activity"/>
    <property type="evidence" value="ECO:0007669"/>
    <property type="project" value="InterPro"/>
</dbReference>
<dbReference type="PANTHER" id="PTHR22807">
    <property type="entry name" value="NOP2 YEAST -RELATED NOL1/NOP2/FMU SUN DOMAIN-CONTAINING"/>
    <property type="match status" value="1"/>
</dbReference>
<feature type="active site" description="Nucleophile" evidence="5">
    <location>
        <position position="359"/>
    </location>
</feature>
<evidence type="ECO:0000256" key="2">
    <source>
        <dbReference type="ARBA" id="ARBA00022679"/>
    </source>
</evidence>
<comment type="caution">
    <text evidence="5">Lacks conserved residue(s) required for the propagation of feature annotation.</text>
</comment>
<dbReference type="InterPro" id="IPR054728">
    <property type="entry name" value="RsmB-like_ferredoxin"/>
</dbReference>
<feature type="domain" description="SAM-dependent MTase RsmB/NOP-type" evidence="6">
    <location>
        <begin position="145"/>
        <end position="427"/>
    </location>
</feature>